<name>A0A1Q9AGP7_9HYPH</name>
<accession>A0A1Q9AGP7</accession>
<gene>
    <name evidence="2" type="ORF">BJF92_19280</name>
</gene>
<dbReference type="STRING" id="1672749.BJF92_19280"/>
<evidence type="ECO:0000256" key="1">
    <source>
        <dbReference type="SAM" id="MobiDB-lite"/>
    </source>
</evidence>
<dbReference type="EMBL" id="MKIO01000034">
    <property type="protein sequence ID" value="OLP54384.1"/>
    <property type="molecule type" value="Genomic_DNA"/>
</dbReference>
<evidence type="ECO:0000313" key="3">
    <source>
        <dbReference type="Proteomes" id="UP000186143"/>
    </source>
</evidence>
<comment type="caution">
    <text evidence="2">The sequence shown here is derived from an EMBL/GenBank/DDBJ whole genome shotgun (WGS) entry which is preliminary data.</text>
</comment>
<sequence>MPRVDQALRQRIAGRGICSRLAYQDAFAGKRGPVQYALAGKPMAVRKRDEELFGPERRDLASRPRLRSRDKRDIET</sequence>
<protein>
    <submittedName>
        <fullName evidence="2">Uncharacterized protein</fullName>
    </submittedName>
</protein>
<organism evidence="2 3">
    <name type="scientific">Xaviernesmea rhizosphaerae</name>
    <dbReference type="NCBI Taxonomy" id="1672749"/>
    <lineage>
        <taxon>Bacteria</taxon>
        <taxon>Pseudomonadati</taxon>
        <taxon>Pseudomonadota</taxon>
        <taxon>Alphaproteobacteria</taxon>
        <taxon>Hyphomicrobiales</taxon>
        <taxon>Rhizobiaceae</taxon>
        <taxon>Rhizobium/Agrobacterium group</taxon>
        <taxon>Xaviernesmea</taxon>
    </lineage>
</organism>
<proteinExistence type="predicted"/>
<dbReference type="AlphaFoldDB" id="A0A1Q9AGP7"/>
<evidence type="ECO:0000313" key="2">
    <source>
        <dbReference type="EMBL" id="OLP54384.1"/>
    </source>
</evidence>
<dbReference type="Proteomes" id="UP000186143">
    <property type="component" value="Unassembled WGS sequence"/>
</dbReference>
<feature type="region of interest" description="Disordered" evidence="1">
    <location>
        <begin position="55"/>
        <end position="76"/>
    </location>
</feature>
<reference evidence="2 3" key="1">
    <citation type="submission" date="2016-09" db="EMBL/GenBank/DDBJ databases">
        <title>Rhizobium sp. nov., a novel species isolated from the rice rhizosphere.</title>
        <authorList>
            <person name="Zhao J."/>
            <person name="Zhang X."/>
        </authorList>
    </citation>
    <scope>NUCLEOTIDE SEQUENCE [LARGE SCALE GENOMIC DNA]</scope>
    <source>
        <strain evidence="2 3">MH17</strain>
    </source>
</reference>